<dbReference type="PANTHER" id="PTHR46732">
    <property type="entry name" value="ATP-DEPENDENT PROTEASE LA (LON) DOMAIN PROTEIN"/>
    <property type="match status" value="1"/>
</dbReference>
<dbReference type="InterPro" id="IPR003111">
    <property type="entry name" value="Lon_prtase_N"/>
</dbReference>
<dbReference type="SUPFAM" id="SSF88697">
    <property type="entry name" value="PUA domain-like"/>
    <property type="match status" value="1"/>
</dbReference>
<dbReference type="InterPro" id="IPR015947">
    <property type="entry name" value="PUA-like_sf"/>
</dbReference>
<proteinExistence type="predicted"/>
<protein>
    <submittedName>
        <fullName evidence="2">LON peptidase substrate-binding domain-containing protein</fullName>
    </submittedName>
</protein>
<evidence type="ECO:0000259" key="1">
    <source>
        <dbReference type="PROSITE" id="PS51787"/>
    </source>
</evidence>
<dbReference type="Gene3D" id="1.10.4060.10">
    <property type="entry name" value="BPP1347 like domain"/>
    <property type="match status" value="1"/>
</dbReference>
<comment type="caution">
    <text evidence="2">The sequence shown here is derived from an EMBL/GenBank/DDBJ whole genome shotgun (WGS) entry which is preliminary data.</text>
</comment>
<dbReference type="PANTHER" id="PTHR46732:SF8">
    <property type="entry name" value="ATP-DEPENDENT PROTEASE LA (LON) DOMAIN PROTEIN"/>
    <property type="match status" value="1"/>
</dbReference>
<accession>A0ABV8CL93</accession>
<dbReference type="RefSeq" id="WP_377151199.1">
    <property type="nucleotide sequence ID" value="NZ_JBHSAF010000003.1"/>
</dbReference>
<dbReference type="PROSITE" id="PS51787">
    <property type="entry name" value="LON_N"/>
    <property type="match status" value="1"/>
</dbReference>
<evidence type="ECO:0000313" key="3">
    <source>
        <dbReference type="Proteomes" id="UP001595692"/>
    </source>
</evidence>
<dbReference type="SMART" id="SM00464">
    <property type="entry name" value="LON"/>
    <property type="match status" value="1"/>
</dbReference>
<dbReference type="Pfam" id="PF02190">
    <property type="entry name" value="LON_substr_bdg"/>
    <property type="match status" value="1"/>
</dbReference>
<dbReference type="Proteomes" id="UP001595692">
    <property type="component" value="Unassembled WGS sequence"/>
</dbReference>
<sequence length="191" mass="21787">MRLPLFPLSIHLFPGGIIPLRIFEPRYLRMLTLSQTNGFGLCLLGRTRDDGQTPMLSLGTRVEVIDFNQLEDQTLGITVRGIERYRLSQIEVEDDGLLFGEVNALPNWTITELAPEQDVLARRLGELFAEHPDFAAYYPQPEWSNACWVAQRWLEVLPLAGEEKLPLLESSDCSDALRFLMEVVHEPVRSH</sequence>
<dbReference type="Gene3D" id="2.30.130.40">
    <property type="entry name" value="LON domain-like"/>
    <property type="match status" value="1"/>
</dbReference>
<keyword evidence="3" id="KW-1185">Reference proteome</keyword>
<organism evidence="2 3">
    <name type="scientific">Pseudaeromonas sharmana</name>
    <dbReference type="NCBI Taxonomy" id="328412"/>
    <lineage>
        <taxon>Bacteria</taxon>
        <taxon>Pseudomonadati</taxon>
        <taxon>Pseudomonadota</taxon>
        <taxon>Gammaproteobacteria</taxon>
        <taxon>Aeromonadales</taxon>
        <taxon>Aeromonadaceae</taxon>
        <taxon>Pseudaeromonas</taxon>
    </lineage>
</organism>
<evidence type="ECO:0000313" key="2">
    <source>
        <dbReference type="EMBL" id="MFC3912982.1"/>
    </source>
</evidence>
<reference evidence="3" key="1">
    <citation type="journal article" date="2019" name="Int. J. Syst. Evol. Microbiol.">
        <title>The Global Catalogue of Microorganisms (GCM) 10K type strain sequencing project: providing services to taxonomists for standard genome sequencing and annotation.</title>
        <authorList>
            <consortium name="The Broad Institute Genomics Platform"/>
            <consortium name="The Broad Institute Genome Sequencing Center for Infectious Disease"/>
            <person name="Wu L."/>
            <person name="Ma J."/>
        </authorList>
    </citation>
    <scope>NUCLEOTIDE SEQUENCE [LARGE SCALE GENOMIC DNA]</scope>
    <source>
        <strain evidence="3">CCUG 54939</strain>
    </source>
</reference>
<dbReference type="EMBL" id="JBHSAF010000003">
    <property type="protein sequence ID" value="MFC3912982.1"/>
    <property type="molecule type" value="Genomic_DNA"/>
</dbReference>
<feature type="domain" description="Lon N-terminal" evidence="1">
    <location>
        <begin position="1"/>
        <end position="188"/>
    </location>
</feature>
<dbReference type="InterPro" id="IPR046336">
    <property type="entry name" value="Lon_prtase_N_sf"/>
</dbReference>
<name>A0ABV8CL93_9GAMM</name>
<gene>
    <name evidence="2" type="ORF">ACFOSS_05820</name>
</gene>